<keyword evidence="9" id="KW-0067">ATP-binding</keyword>
<evidence type="ECO:0000313" key="18">
    <source>
        <dbReference type="EMBL" id="CAE0505771.1"/>
    </source>
</evidence>
<evidence type="ECO:0000313" key="19">
    <source>
        <dbReference type="EMBL" id="CAE0505772.1"/>
    </source>
</evidence>
<dbReference type="InterPro" id="IPR015795">
    <property type="entry name" value="Pyrv_Knase_C"/>
</dbReference>
<dbReference type="SUPFAM" id="SSF52935">
    <property type="entry name" value="PK C-terminal domain-like"/>
    <property type="match status" value="1"/>
</dbReference>
<feature type="domain" description="Pyruvate kinase barrel" evidence="16">
    <location>
        <begin position="34"/>
        <end position="382"/>
    </location>
</feature>
<evidence type="ECO:0000256" key="11">
    <source>
        <dbReference type="ARBA" id="ARBA00023152"/>
    </source>
</evidence>
<dbReference type="Gene3D" id="3.20.20.60">
    <property type="entry name" value="Phosphoenolpyruvate-binding domains"/>
    <property type="match status" value="1"/>
</dbReference>
<comment type="similarity">
    <text evidence="3 14">Belongs to the pyruvate kinase family.</text>
</comment>
<evidence type="ECO:0000259" key="16">
    <source>
        <dbReference type="Pfam" id="PF00224"/>
    </source>
</evidence>
<dbReference type="PRINTS" id="PR01050">
    <property type="entry name" value="PYRUVTKNASE"/>
</dbReference>
<comment type="cofactor">
    <cofactor evidence="1">
        <name>K(+)</name>
        <dbReference type="ChEBI" id="CHEBI:29103"/>
    </cofactor>
</comment>
<keyword evidence="11 14" id="KW-0324">Glycolysis</keyword>
<evidence type="ECO:0000256" key="7">
    <source>
        <dbReference type="ARBA" id="ARBA00022741"/>
    </source>
</evidence>
<evidence type="ECO:0000256" key="10">
    <source>
        <dbReference type="ARBA" id="ARBA00022842"/>
    </source>
</evidence>
<proteinExistence type="inferred from homology"/>
<dbReference type="GO" id="GO:0000287">
    <property type="term" value="F:magnesium ion binding"/>
    <property type="evidence" value="ECO:0007669"/>
    <property type="project" value="InterPro"/>
</dbReference>
<dbReference type="PANTHER" id="PTHR11817">
    <property type="entry name" value="PYRUVATE KINASE"/>
    <property type="match status" value="1"/>
</dbReference>
<evidence type="ECO:0000256" key="1">
    <source>
        <dbReference type="ARBA" id="ARBA00001958"/>
    </source>
</evidence>
<dbReference type="SUPFAM" id="SSF51621">
    <property type="entry name" value="Phosphoenolpyruvate/pyruvate domain"/>
    <property type="match status" value="1"/>
</dbReference>
<dbReference type="InterPro" id="IPR040442">
    <property type="entry name" value="Pyrv_kinase-like_dom_sf"/>
</dbReference>
<keyword evidence="5 14" id="KW-0808">Transferase</keyword>
<evidence type="ECO:0000256" key="3">
    <source>
        <dbReference type="ARBA" id="ARBA00008663"/>
    </source>
</evidence>
<dbReference type="GO" id="GO:0004743">
    <property type="term" value="F:pyruvate kinase activity"/>
    <property type="evidence" value="ECO:0007669"/>
    <property type="project" value="UniProtKB-EC"/>
</dbReference>
<dbReference type="UniPathway" id="UPA00109">
    <property type="reaction ID" value="UER00188"/>
</dbReference>
<sequence length="643" mass="70772">MRKGLKVRANFFEKDLQLATVMENAGETTSWTGSKIMATIGPSIHDTDILAKLLEAGMAAGRVDLTWGPLEFHRNSLQHLSEAMRRTRRLCSTVIDTMGRELMVRGQWQVDNQGYPWVLGQKEIHAGQVMTLTTREDAVADHNLLPIMYPKFAQMCQRGDIIHIARYLVSGAESSSLYLEVTDVQDTEVICMAKNAATLEGLLCVFHCERSSTANLVSNIQNELPLLSDWDKECIQTLGSEYEIDFINLSYTRNAEDVREARRYLQSVGMSTTKILAKVETRQALLNFRGILTEADGIIISRGNLGLDCEPEKMAMVQKTVIQSCNLVGKPVILTRVVDTMVSTPRPTRAEATDVANAVLDGVDGIMLGAETLRGKYPLETVYTIASICRAAEAVFDHSSHYEYLMEAAFEALSAGPPPKKLEDKVTSSADLDVMDMQAQARALNPEAAAAQLHPRTLLPGSNDRGLSLHSTTSGSLVVRGTPYLSKLESIASSAVRAADKVNASLIVVYTHTGQTAELVAKYRPPMPILTLVVPHLTSNKLKWKLEGRSYTRQCMVNRGLLPFLATPAAGETLLEDAVRHAAHLRLVKAHDHVVVVQRIQDDFCIKIVSVSKEGNSIKRDKEPSSVARSNSLKHIPDSMKAV</sequence>
<feature type="region of interest" description="Disordered" evidence="15">
    <location>
        <begin position="619"/>
        <end position="643"/>
    </location>
</feature>
<dbReference type="InterPro" id="IPR011037">
    <property type="entry name" value="Pyrv_Knase-like_insert_dom_sf"/>
</dbReference>
<evidence type="ECO:0000256" key="8">
    <source>
        <dbReference type="ARBA" id="ARBA00022777"/>
    </source>
</evidence>
<keyword evidence="6" id="KW-0479">Metal-binding</keyword>
<dbReference type="EMBL" id="HBIP01034154">
    <property type="protein sequence ID" value="CAE0505772.1"/>
    <property type="molecule type" value="Transcribed_RNA"/>
</dbReference>
<dbReference type="EC" id="2.7.1.40" evidence="4 14"/>
<reference evidence="19" key="1">
    <citation type="submission" date="2021-01" db="EMBL/GenBank/DDBJ databases">
        <authorList>
            <person name="Corre E."/>
            <person name="Pelletier E."/>
            <person name="Niang G."/>
            <person name="Scheremetjew M."/>
            <person name="Finn R."/>
            <person name="Kale V."/>
            <person name="Holt S."/>
            <person name="Cochrane G."/>
            <person name="Meng A."/>
            <person name="Brown T."/>
            <person name="Cohen L."/>
        </authorList>
    </citation>
    <scope>NUCLEOTIDE SEQUENCE</scope>
    <source>
        <strain evidence="19">CCMP1320</strain>
    </source>
</reference>
<evidence type="ECO:0000256" key="4">
    <source>
        <dbReference type="ARBA" id="ARBA00012142"/>
    </source>
</evidence>
<dbReference type="InterPro" id="IPR015813">
    <property type="entry name" value="Pyrv/PenolPyrv_kinase-like_dom"/>
</dbReference>
<gene>
    <name evidence="18" type="ORF">DTER00134_LOCUS20844</name>
    <name evidence="19" type="ORF">DTER00134_LOCUS20845</name>
</gene>
<protein>
    <recommendedName>
        <fullName evidence="4 14">Pyruvate kinase</fullName>
        <ecNumber evidence="4 14">2.7.1.40</ecNumber>
    </recommendedName>
</protein>
<dbReference type="GO" id="GO:0030955">
    <property type="term" value="F:potassium ion binding"/>
    <property type="evidence" value="ECO:0007669"/>
    <property type="project" value="InterPro"/>
</dbReference>
<evidence type="ECO:0000256" key="12">
    <source>
        <dbReference type="ARBA" id="ARBA00023317"/>
    </source>
</evidence>
<feature type="domain" description="Pyruvate kinase C-terminal" evidence="17">
    <location>
        <begin position="489"/>
        <end position="600"/>
    </location>
</feature>
<dbReference type="InterPro" id="IPR036918">
    <property type="entry name" value="Pyrv_Knase_C_sf"/>
</dbReference>
<evidence type="ECO:0000256" key="13">
    <source>
        <dbReference type="ARBA" id="ARBA00048152"/>
    </source>
</evidence>
<dbReference type="Gene3D" id="3.40.1380.20">
    <property type="entry name" value="Pyruvate kinase, C-terminal domain"/>
    <property type="match status" value="2"/>
</dbReference>
<dbReference type="GO" id="GO:0005524">
    <property type="term" value="F:ATP binding"/>
    <property type="evidence" value="ECO:0007669"/>
    <property type="project" value="UniProtKB-KW"/>
</dbReference>
<dbReference type="Pfam" id="PF02887">
    <property type="entry name" value="PK_C"/>
    <property type="match status" value="1"/>
</dbReference>
<evidence type="ECO:0000256" key="15">
    <source>
        <dbReference type="SAM" id="MobiDB-lite"/>
    </source>
</evidence>
<evidence type="ECO:0000259" key="17">
    <source>
        <dbReference type="Pfam" id="PF02887"/>
    </source>
</evidence>
<comment type="pathway">
    <text evidence="2 14">Carbohydrate degradation; glycolysis; pyruvate from D-glyceraldehyde 3-phosphate: step 5/5.</text>
</comment>
<dbReference type="AlphaFoldDB" id="A0A6S8PTT4"/>
<dbReference type="Gene3D" id="2.40.33.10">
    <property type="entry name" value="PK beta-barrel domain-like"/>
    <property type="match status" value="1"/>
</dbReference>
<dbReference type="InterPro" id="IPR015793">
    <property type="entry name" value="Pyrv_Knase_brl"/>
</dbReference>
<dbReference type="Pfam" id="PF00224">
    <property type="entry name" value="PK"/>
    <property type="match status" value="1"/>
</dbReference>
<keyword evidence="10 14" id="KW-0460">Magnesium</keyword>
<evidence type="ECO:0000256" key="2">
    <source>
        <dbReference type="ARBA" id="ARBA00004997"/>
    </source>
</evidence>
<keyword evidence="8 14" id="KW-0418">Kinase</keyword>
<keyword evidence="7" id="KW-0547">Nucleotide-binding</keyword>
<dbReference type="InterPro" id="IPR015806">
    <property type="entry name" value="Pyrv_Knase_insert_dom_sf"/>
</dbReference>
<dbReference type="GO" id="GO:0016301">
    <property type="term" value="F:kinase activity"/>
    <property type="evidence" value="ECO:0007669"/>
    <property type="project" value="UniProtKB-KW"/>
</dbReference>
<evidence type="ECO:0000256" key="5">
    <source>
        <dbReference type="ARBA" id="ARBA00022679"/>
    </source>
</evidence>
<dbReference type="EMBL" id="HBIP01034153">
    <property type="protein sequence ID" value="CAE0505771.1"/>
    <property type="molecule type" value="Transcribed_RNA"/>
</dbReference>
<comment type="catalytic activity">
    <reaction evidence="13 14">
        <text>pyruvate + ATP = phosphoenolpyruvate + ADP + H(+)</text>
        <dbReference type="Rhea" id="RHEA:18157"/>
        <dbReference type="ChEBI" id="CHEBI:15361"/>
        <dbReference type="ChEBI" id="CHEBI:15378"/>
        <dbReference type="ChEBI" id="CHEBI:30616"/>
        <dbReference type="ChEBI" id="CHEBI:58702"/>
        <dbReference type="ChEBI" id="CHEBI:456216"/>
        <dbReference type="EC" id="2.7.1.40"/>
    </reaction>
</comment>
<evidence type="ECO:0000256" key="14">
    <source>
        <dbReference type="RuleBase" id="RU000504"/>
    </source>
</evidence>
<dbReference type="SUPFAM" id="SSF50800">
    <property type="entry name" value="PK beta-barrel domain-like"/>
    <property type="match status" value="1"/>
</dbReference>
<evidence type="ECO:0000256" key="9">
    <source>
        <dbReference type="ARBA" id="ARBA00022840"/>
    </source>
</evidence>
<organism evidence="19">
    <name type="scientific">Dunaliella tertiolecta</name>
    <name type="common">Green alga</name>
    <dbReference type="NCBI Taxonomy" id="3047"/>
    <lineage>
        <taxon>Eukaryota</taxon>
        <taxon>Viridiplantae</taxon>
        <taxon>Chlorophyta</taxon>
        <taxon>core chlorophytes</taxon>
        <taxon>Chlorophyceae</taxon>
        <taxon>CS clade</taxon>
        <taxon>Chlamydomonadales</taxon>
        <taxon>Dunaliellaceae</taxon>
        <taxon>Dunaliella</taxon>
    </lineage>
</organism>
<keyword evidence="12" id="KW-0670">Pyruvate</keyword>
<name>A0A6S8PTT4_DUNTE</name>
<accession>A0A6S8PTT4</accession>
<dbReference type="InterPro" id="IPR001697">
    <property type="entry name" value="Pyr_Knase"/>
</dbReference>
<evidence type="ECO:0000256" key="6">
    <source>
        <dbReference type="ARBA" id="ARBA00022723"/>
    </source>
</evidence>